<dbReference type="SUPFAM" id="SSF101447">
    <property type="entry name" value="Formin homology 2 domain (FH2 domain)"/>
    <property type="match status" value="1"/>
</dbReference>
<dbReference type="SMART" id="SM00498">
    <property type="entry name" value="FH2"/>
    <property type="match status" value="1"/>
</dbReference>
<dbReference type="SMART" id="SM00176">
    <property type="entry name" value="RAN"/>
    <property type="match status" value="1"/>
</dbReference>
<accession>A0A2U9C808</accession>
<feature type="compositionally biased region" description="Low complexity" evidence="7">
    <location>
        <begin position="490"/>
        <end position="500"/>
    </location>
</feature>
<evidence type="ECO:0000256" key="2">
    <source>
        <dbReference type="ARBA" id="ARBA00023134"/>
    </source>
</evidence>
<feature type="compositionally biased region" description="Polar residues" evidence="7">
    <location>
        <begin position="627"/>
        <end position="672"/>
    </location>
</feature>
<feature type="region of interest" description="Disordered" evidence="7">
    <location>
        <begin position="487"/>
        <end position="546"/>
    </location>
</feature>
<dbReference type="SMART" id="SM00175">
    <property type="entry name" value="RAB"/>
    <property type="match status" value="1"/>
</dbReference>
<evidence type="ECO:0000256" key="1">
    <source>
        <dbReference type="ARBA" id="ARBA00022741"/>
    </source>
</evidence>
<dbReference type="InterPro" id="IPR005225">
    <property type="entry name" value="Small_GTP-bd"/>
</dbReference>
<dbReference type="EMBL" id="CP026255">
    <property type="protein sequence ID" value="AWP12260.1"/>
    <property type="molecule type" value="Genomic_DNA"/>
</dbReference>
<dbReference type="PANTHER" id="PTHR46345">
    <property type="entry name" value="INVERTED FORMIN-2"/>
    <property type="match status" value="1"/>
</dbReference>
<feature type="compositionally biased region" description="Polar residues" evidence="7">
    <location>
        <begin position="813"/>
        <end position="828"/>
    </location>
</feature>
<feature type="region of interest" description="Disordered" evidence="7">
    <location>
        <begin position="627"/>
        <end position="755"/>
    </location>
</feature>
<dbReference type="GO" id="GO:0003924">
    <property type="term" value="F:GTPase activity"/>
    <property type="evidence" value="ECO:0007669"/>
    <property type="project" value="InterPro"/>
</dbReference>
<dbReference type="PANTHER" id="PTHR46345:SF10">
    <property type="entry name" value="FORMIN-J"/>
    <property type="match status" value="1"/>
</dbReference>
<name>A0A2U9C808_SCOMX</name>
<feature type="compositionally biased region" description="Polar residues" evidence="7">
    <location>
        <begin position="733"/>
        <end position="747"/>
    </location>
</feature>
<dbReference type="SMART" id="SM00174">
    <property type="entry name" value="RHO"/>
    <property type="match status" value="1"/>
</dbReference>
<feature type="compositionally biased region" description="Polar residues" evidence="7">
    <location>
        <begin position="509"/>
        <end position="524"/>
    </location>
</feature>
<protein>
    <recommendedName>
        <fullName evidence="5">Rho-related GTP-binding protein RhoG</fullName>
    </recommendedName>
</protein>
<comment type="subunit">
    <text evidence="4">Interacts with ARHGEF26. Interacts with ARHGEF16. Interacts with UNC13D; the interaction increases RhoG affinity to the membrane lipids, targets UNC13D to membrane lipids and facilitates cytotoxic granule (CG) docking to the plasma membrane.</text>
</comment>
<dbReference type="SMART" id="SM00173">
    <property type="entry name" value="RAS"/>
    <property type="match status" value="1"/>
</dbReference>
<dbReference type="Gene3D" id="3.40.50.300">
    <property type="entry name" value="P-loop containing nucleotide triphosphate hydrolases"/>
    <property type="match status" value="1"/>
</dbReference>
<keyword evidence="10" id="KW-1185">Reference proteome</keyword>
<feature type="compositionally biased region" description="Polar residues" evidence="7">
    <location>
        <begin position="536"/>
        <end position="546"/>
    </location>
</feature>
<evidence type="ECO:0000313" key="10">
    <source>
        <dbReference type="Proteomes" id="UP000246464"/>
    </source>
</evidence>
<dbReference type="PROSITE" id="PS51421">
    <property type="entry name" value="RAS"/>
    <property type="match status" value="1"/>
</dbReference>
<dbReference type="Pfam" id="PF02181">
    <property type="entry name" value="FH2"/>
    <property type="match status" value="1"/>
</dbReference>
<evidence type="ECO:0000313" key="9">
    <source>
        <dbReference type="EMBL" id="AWP12260.1"/>
    </source>
</evidence>
<feature type="compositionally biased region" description="Basic and acidic residues" evidence="7">
    <location>
        <begin position="901"/>
        <end position="910"/>
    </location>
</feature>
<keyword evidence="1" id="KW-0547">Nucleotide-binding</keyword>
<dbReference type="Gene3D" id="1.20.58.2220">
    <property type="entry name" value="Formin, FH2 domain"/>
    <property type="match status" value="1"/>
</dbReference>
<dbReference type="InterPro" id="IPR027417">
    <property type="entry name" value="P-loop_NTPase"/>
</dbReference>
<evidence type="ECO:0000256" key="4">
    <source>
        <dbReference type="ARBA" id="ARBA00065562"/>
    </source>
</evidence>
<dbReference type="InterPro" id="IPR042201">
    <property type="entry name" value="FH2_Formin_sf"/>
</dbReference>
<comment type="function">
    <text evidence="3">Plays a role in immunological synaptic F-actin density and architecture organization. Regulates actin reorganization in lymphocytes, possibly through the modulation of Rac1 activity. Required for the formation of membrane ruffles during macropinocytosis. Plays a role in cell migration and is required for the formation of cup-like structures during trans-endothelial migration of leukocytes. Binds phospholipids in an activation-dependent manner; thereby acting as an anchor for other proteins to the plasma membrane (PM). Plays a role in exocytosis of cytotoxic granules (CG) by lymphocytes/Component of the exocytosis machinery in natural killer (NK) and CD8+ T cells. Promotes the docking of cytotoxic granules (CG) to the plasma membrane through the interaction with UNC13D. Involved in the cytotoxic activity of lymphocytes/primary CD8+ T cells.</text>
</comment>
<evidence type="ECO:0000256" key="7">
    <source>
        <dbReference type="SAM" id="MobiDB-lite"/>
    </source>
</evidence>
<dbReference type="SUPFAM" id="SSF52540">
    <property type="entry name" value="P-loop containing nucleoside triphosphate hydrolases"/>
    <property type="match status" value="1"/>
</dbReference>
<dbReference type="STRING" id="52904.ENSSMAP00000010335"/>
<evidence type="ECO:0000256" key="5">
    <source>
        <dbReference type="ARBA" id="ARBA00069400"/>
    </source>
</evidence>
<feature type="compositionally biased region" description="Pro residues" evidence="7">
    <location>
        <begin position="788"/>
        <end position="798"/>
    </location>
</feature>
<feature type="compositionally biased region" description="Low complexity" evidence="7">
    <location>
        <begin position="877"/>
        <end position="894"/>
    </location>
</feature>
<keyword evidence="2" id="KW-0342">GTP-binding</keyword>
<feature type="region of interest" description="Disordered" evidence="7">
    <location>
        <begin position="782"/>
        <end position="910"/>
    </location>
</feature>
<keyword evidence="6" id="KW-0175">Coiled coil</keyword>
<dbReference type="InterPro" id="IPR001806">
    <property type="entry name" value="Small_GTPase"/>
</dbReference>
<dbReference type="GO" id="GO:0005525">
    <property type="term" value="F:GTP binding"/>
    <property type="evidence" value="ECO:0007669"/>
    <property type="project" value="UniProtKB-KW"/>
</dbReference>
<evidence type="ECO:0000256" key="6">
    <source>
        <dbReference type="SAM" id="Coils"/>
    </source>
</evidence>
<dbReference type="InterPro" id="IPR015425">
    <property type="entry name" value="FH2_Formin"/>
</dbReference>
<sequence>MGQERSSTLDESRADSARRSRLRKLNWERIPKEKVEGRKSVWSGAAPGEDEFPIDLHSLDELFGQKDSKPQDRTSTLRRRSALLRCRSPQDSPEEISLLDSKRSMNIGIFLRQFKMPAKEIVEDIRQGAGARYGAEKLAELCKLLPDSEEESRLRTFSGERSWLGEPDLFMLLLVEVPSFRLRLDAMILQQEFDPAVTSLCVAARCLREAARELLSCPELHSILRLVLKAGNYMNAGGYAGNAAGFRISSLLKLADTKANKPGMNLLHFVAMEAVKKDQSLLSFPSQLGHVGSASRLCEESVLEDLSKLKIRVVALKANIQTAEEIQQHTHPFLEVAEERLKEAEDEVEGMRMSSQALMEFFCEDDSTFKLEEACRVFHLFCHRFQRAVQENAERELKEQKRLERQREIGEKRRSLAICTGLDPGLSIAREPHRQENQDELEKLLEKNLSYTWSRRSLRSSESRRHSHHLYNDTHLHSTAILKSFPELGSSPTSTSYHSSSSDHENTMVLGSSPDTDGTCSPTDQEPVLSRGSRAQPGQTTSRSMEAVQESNVATFSLSQHGRCFTVEQGPESFSYVLQGQLKETELEKEAEISHEHMASMNNDSSPSSCTTAAAVNTDTPALCVQTQTSTQRQRFGPQVTDNNRSPQSKSNGSSVNEPRPQSVNMSGIVSHSDTRARLLRYQRSESQSQSSINAPDKAQSQSQMKAVMPLPDAGLTKQTDTEVGSIPVSKNWKPSSLPEFSQSQPLKYSDLPSPESEIARSYSRVGETLECRTLVKGLRSYDALSPPTSPLPRPPPSLCSKWRKERKVDLQEGTTPGSPTSKESQTMKAPLRCGIGSKRGLVSRPGPSNNTGIPRVRSKTESSNAAAGPTNPPTPTRLSTPRSISMRSSPISRAANVQGEVKRSNSTRERTVGAAAPVVVGRMQTIKCVVVGDGAVGKTCLLISYTTNAFPEEYIPTVFDNYSAQMSVDGRTVSLNLWDTAGQEEYDRLRTLSYPQTNVFIICFSIGSPSSHANVRHKWHPEVSHHCPNVPILLVGTKKDLRGDAETVKKLKEQGLAPTTQQQGNALAKQIGAVKYMECSALQQDGVREVFADAVRAVLYPVTKKNPKNLSPDKSGMFLLSGLSHGSLTVTHGRASKAFDDKPDH</sequence>
<dbReference type="AlphaFoldDB" id="A0A2U9C808"/>
<evidence type="ECO:0000256" key="3">
    <source>
        <dbReference type="ARBA" id="ARBA00059483"/>
    </source>
</evidence>
<evidence type="ECO:0000259" key="8">
    <source>
        <dbReference type="PROSITE" id="PS51444"/>
    </source>
</evidence>
<reference evidence="9 10" key="1">
    <citation type="submission" date="2017-12" db="EMBL/GenBank/DDBJ databases">
        <title>Integrating genomic resources of turbot (Scophthalmus maximus) in depth evaluation of genetic and physical mapping variation across individuals.</title>
        <authorList>
            <person name="Martinez P."/>
        </authorList>
    </citation>
    <scope>NUCLEOTIDE SEQUENCE [LARGE SCALE GENOMIC DNA]</scope>
</reference>
<dbReference type="Proteomes" id="UP000246464">
    <property type="component" value="Chromosome 13"/>
</dbReference>
<dbReference type="PROSITE" id="PS51420">
    <property type="entry name" value="RHO"/>
    <property type="match status" value="1"/>
</dbReference>
<dbReference type="PRINTS" id="PR00449">
    <property type="entry name" value="RASTRNSFRMNG"/>
</dbReference>
<dbReference type="FunFam" id="3.40.50.300:FF:000118">
    <property type="entry name" value="Rho-related GTP-binding protein RhoG"/>
    <property type="match status" value="1"/>
</dbReference>
<proteinExistence type="predicted"/>
<feature type="coiled-coil region" evidence="6">
    <location>
        <begin position="306"/>
        <end position="354"/>
    </location>
</feature>
<organism evidence="9 10">
    <name type="scientific">Scophthalmus maximus</name>
    <name type="common">Turbot</name>
    <name type="synonym">Psetta maxima</name>
    <dbReference type="NCBI Taxonomy" id="52904"/>
    <lineage>
        <taxon>Eukaryota</taxon>
        <taxon>Metazoa</taxon>
        <taxon>Chordata</taxon>
        <taxon>Craniata</taxon>
        <taxon>Vertebrata</taxon>
        <taxon>Euteleostomi</taxon>
        <taxon>Actinopterygii</taxon>
        <taxon>Neopterygii</taxon>
        <taxon>Teleostei</taxon>
        <taxon>Neoteleostei</taxon>
        <taxon>Acanthomorphata</taxon>
        <taxon>Carangaria</taxon>
        <taxon>Pleuronectiformes</taxon>
        <taxon>Pleuronectoidei</taxon>
        <taxon>Scophthalmidae</taxon>
        <taxon>Scophthalmus</taxon>
    </lineage>
</organism>
<dbReference type="NCBIfam" id="TIGR00231">
    <property type="entry name" value="small_GTP"/>
    <property type="match status" value="1"/>
</dbReference>
<dbReference type="PROSITE" id="PS51419">
    <property type="entry name" value="RAB"/>
    <property type="match status" value="1"/>
</dbReference>
<dbReference type="Pfam" id="PF00071">
    <property type="entry name" value="Ras"/>
    <property type="match status" value="1"/>
</dbReference>
<dbReference type="PROSITE" id="PS51444">
    <property type="entry name" value="FH2"/>
    <property type="match status" value="1"/>
</dbReference>
<gene>
    <name evidence="9" type="ORF">SMAX5B_019092</name>
</gene>
<feature type="domain" description="FH2" evidence="8">
    <location>
        <begin position="12"/>
        <end position="411"/>
    </location>
</feature>
<feature type="coiled-coil region" evidence="6">
    <location>
        <begin position="386"/>
        <end position="413"/>
    </location>
</feature>